<protein>
    <submittedName>
        <fullName evidence="1">DUF1365 domain-containing protein</fullName>
    </submittedName>
</protein>
<dbReference type="InterPro" id="IPR010775">
    <property type="entry name" value="DUF1365"/>
</dbReference>
<dbReference type="PANTHER" id="PTHR33973">
    <property type="entry name" value="OS07G0153300 PROTEIN"/>
    <property type="match status" value="1"/>
</dbReference>
<keyword evidence="2" id="KW-1185">Reference proteome</keyword>
<dbReference type="Proteomes" id="UP001149821">
    <property type="component" value="Unassembled WGS sequence"/>
</dbReference>
<evidence type="ECO:0000313" key="1">
    <source>
        <dbReference type="EMBL" id="MDD1779641.1"/>
    </source>
</evidence>
<dbReference type="EMBL" id="JAJUBB010000001">
    <property type="protein sequence ID" value="MDD1779641.1"/>
    <property type="molecule type" value="Genomic_DNA"/>
</dbReference>
<reference evidence="1" key="1">
    <citation type="submission" date="2021-12" db="EMBL/GenBank/DDBJ databases">
        <title>Enterovibrio ZSDZ35 sp. nov. and Enterovibrio ZSDZ42 sp. nov., isolated from coastal seawater in Qingdao.</title>
        <authorList>
            <person name="Zhang P."/>
        </authorList>
    </citation>
    <scope>NUCLEOTIDE SEQUENCE</scope>
    <source>
        <strain evidence="1">ZSDZ35</strain>
    </source>
</reference>
<evidence type="ECO:0000313" key="2">
    <source>
        <dbReference type="Proteomes" id="UP001149821"/>
    </source>
</evidence>
<name>A0ABT5QH18_9GAMM</name>
<dbReference type="RefSeq" id="WP_274139436.1">
    <property type="nucleotide sequence ID" value="NZ_JAJUBB010000001.1"/>
</dbReference>
<gene>
    <name evidence="1" type="ORF">LRP49_00405</name>
</gene>
<dbReference type="Pfam" id="PF07103">
    <property type="entry name" value="DUF1365"/>
    <property type="match status" value="1"/>
</dbReference>
<accession>A0ABT5QH18</accession>
<dbReference type="PANTHER" id="PTHR33973:SF4">
    <property type="entry name" value="OS07G0153300 PROTEIN"/>
    <property type="match status" value="1"/>
</dbReference>
<comment type="caution">
    <text evidence="1">The sequence shown here is derived from an EMBL/GenBank/DDBJ whole genome shotgun (WGS) entry which is preliminary data.</text>
</comment>
<sequence>MTSEAPVNAHEKNACQKQQQLNSGLFVGSVRHRRFSPVEHTFTYPMFMALVDLDEIEILSSSVRGFSSRKWAMASFYRPDYMQGREDTKQAVQDKVFALTGKKFSGKVLALCHLRYFGLYFSPVNFYYVYDDQNRWQYVLAEVSNTPWNQRHYYAVPAGKYWENDKAFHVSPFNPIDQKYVWKLRALDKTAFVHLETHREKREFDATLALKRQPFTSMELAKLIAKTPIMTIKVVVSIYWEALKLWIKGAKFYGHPEQVKE</sequence>
<proteinExistence type="predicted"/>
<organism evidence="1 2">
    <name type="scientific">Enterovibrio qingdaonensis</name>
    <dbReference type="NCBI Taxonomy" id="2899818"/>
    <lineage>
        <taxon>Bacteria</taxon>
        <taxon>Pseudomonadati</taxon>
        <taxon>Pseudomonadota</taxon>
        <taxon>Gammaproteobacteria</taxon>
        <taxon>Vibrionales</taxon>
        <taxon>Vibrionaceae</taxon>
        <taxon>Enterovibrio</taxon>
    </lineage>
</organism>